<evidence type="ECO:0000313" key="2">
    <source>
        <dbReference type="EMBL" id="RWZ78391.1"/>
    </source>
</evidence>
<feature type="transmembrane region" description="Helical" evidence="1">
    <location>
        <begin position="45"/>
        <end position="71"/>
    </location>
</feature>
<gene>
    <name evidence="2" type="ORF">EOT05_01355</name>
</gene>
<dbReference type="EMBL" id="SCKX01000001">
    <property type="protein sequence ID" value="RWZ78391.1"/>
    <property type="molecule type" value="Genomic_DNA"/>
</dbReference>
<dbReference type="AlphaFoldDB" id="A0A4Q0AGV4"/>
<accession>A0A4Q0AGV4</accession>
<sequence length="130" mass="14734">MFGVLYQSVWVAFLFWLGALSHWLFDAAVHIRDLPVFGRKRNDIYVGLGMWTIPRVAFVFEYAFFAIVMLITAQPSAWSGLLIGGLALHLLNANSFFRFTKTNPTGTPKSYATLALVGFFGAIIWFTFTW</sequence>
<evidence type="ECO:0000256" key="1">
    <source>
        <dbReference type="SAM" id="Phobius"/>
    </source>
</evidence>
<evidence type="ECO:0000313" key="3">
    <source>
        <dbReference type="Proteomes" id="UP000289257"/>
    </source>
</evidence>
<feature type="transmembrane region" description="Helical" evidence="1">
    <location>
        <begin position="111"/>
        <end position="128"/>
    </location>
</feature>
<organism evidence="2 3">
    <name type="scientific">Candidatus Microsaccharimonas sossegonensis</name>
    <dbReference type="NCBI Taxonomy" id="2506948"/>
    <lineage>
        <taxon>Bacteria</taxon>
        <taxon>Candidatus Saccharimonadota</taxon>
        <taxon>Candidatus Saccharimonadia</taxon>
        <taxon>Candidatus Saccharimonadales</taxon>
        <taxon>Candidatus Saccharimonadaceae</taxon>
        <taxon>Candidatus Microsaccharimonas</taxon>
    </lineage>
</organism>
<protein>
    <submittedName>
        <fullName evidence="2">Uncharacterized protein</fullName>
    </submittedName>
</protein>
<reference evidence="2" key="1">
    <citation type="submission" date="2019-01" db="EMBL/GenBank/DDBJ databases">
        <title>Genomic signatures and co-occurrence patterns of the ultra-small Saccharimodia (Patescibacteria phylum) suggest a symbiotic lifestyle.</title>
        <authorList>
            <person name="Lemos L."/>
            <person name="Medeiros J."/>
            <person name="Andreote F."/>
            <person name="Fernandes G."/>
            <person name="Varani A."/>
            <person name="Oliveira G."/>
            <person name="Pylro V."/>
        </authorList>
    </citation>
    <scope>NUCLEOTIDE SEQUENCE [LARGE SCALE GENOMIC DNA]</scope>
    <source>
        <strain evidence="2">AMD02</strain>
    </source>
</reference>
<name>A0A4Q0AGV4_9BACT</name>
<keyword evidence="3" id="KW-1185">Reference proteome</keyword>
<comment type="caution">
    <text evidence="2">The sequence shown here is derived from an EMBL/GenBank/DDBJ whole genome shotgun (WGS) entry which is preliminary data.</text>
</comment>
<dbReference type="Proteomes" id="UP000289257">
    <property type="component" value="Unassembled WGS sequence"/>
</dbReference>
<keyword evidence="1" id="KW-1133">Transmembrane helix</keyword>
<feature type="transmembrane region" description="Helical" evidence="1">
    <location>
        <begin position="77"/>
        <end position="99"/>
    </location>
</feature>
<keyword evidence="1" id="KW-0472">Membrane</keyword>
<keyword evidence="1" id="KW-0812">Transmembrane</keyword>
<proteinExistence type="predicted"/>
<feature type="transmembrane region" description="Helical" evidence="1">
    <location>
        <begin position="6"/>
        <end position="25"/>
    </location>
</feature>